<dbReference type="InParanoid" id="A0A165I2C1"/>
<dbReference type="Proteomes" id="UP000076632">
    <property type="component" value="Unassembled WGS sequence"/>
</dbReference>
<keyword evidence="1" id="KW-0812">Transmembrane</keyword>
<keyword evidence="1" id="KW-0472">Membrane</keyword>
<evidence type="ECO:0000313" key="3">
    <source>
        <dbReference type="Proteomes" id="UP000076632"/>
    </source>
</evidence>
<keyword evidence="1" id="KW-1133">Transmembrane helix</keyword>
<sequence>MVYSHIYMLAQRARKREREIHALSYIVFVAPSIECFQMHYWPVSCLCFHTWPLKLFAFLFLFLFILLSLFLFPYLILFLSLYLPVEFDGGLWKERLVTYSGKALLLAHLVYFSSSFVFESCLNSSFSCLSSLVFLILVLLFFLFCLLCPTFFFILFYLLV</sequence>
<feature type="transmembrane region" description="Helical" evidence="1">
    <location>
        <begin position="132"/>
        <end position="159"/>
    </location>
</feature>
<feature type="transmembrane region" description="Helical" evidence="1">
    <location>
        <begin position="55"/>
        <end position="83"/>
    </location>
</feature>
<organism evidence="2 3">
    <name type="scientific">Xylona heveae (strain CBS 132557 / TC161)</name>
    <dbReference type="NCBI Taxonomy" id="1328760"/>
    <lineage>
        <taxon>Eukaryota</taxon>
        <taxon>Fungi</taxon>
        <taxon>Dikarya</taxon>
        <taxon>Ascomycota</taxon>
        <taxon>Pezizomycotina</taxon>
        <taxon>Xylonomycetes</taxon>
        <taxon>Xylonales</taxon>
        <taxon>Xylonaceae</taxon>
        <taxon>Xylona</taxon>
    </lineage>
</organism>
<keyword evidence="3" id="KW-1185">Reference proteome</keyword>
<evidence type="ECO:0000313" key="2">
    <source>
        <dbReference type="EMBL" id="KZF24264.1"/>
    </source>
</evidence>
<reference evidence="2 3" key="1">
    <citation type="journal article" date="2016" name="Fungal Biol.">
        <title>The genome of Xylona heveae provides a window into fungal endophytism.</title>
        <authorList>
            <person name="Gazis R."/>
            <person name="Kuo A."/>
            <person name="Riley R."/>
            <person name="LaButti K."/>
            <person name="Lipzen A."/>
            <person name="Lin J."/>
            <person name="Amirebrahimi M."/>
            <person name="Hesse C.N."/>
            <person name="Spatafora J.W."/>
            <person name="Henrissat B."/>
            <person name="Hainaut M."/>
            <person name="Grigoriev I.V."/>
            <person name="Hibbett D.S."/>
        </authorList>
    </citation>
    <scope>NUCLEOTIDE SEQUENCE [LARGE SCALE GENOMIC DNA]</scope>
    <source>
        <strain evidence="2 3">TC161</strain>
    </source>
</reference>
<dbReference type="RefSeq" id="XP_018189819.1">
    <property type="nucleotide sequence ID" value="XM_018336975.1"/>
</dbReference>
<proteinExistence type="predicted"/>
<dbReference type="AlphaFoldDB" id="A0A165I2C1"/>
<accession>A0A165I2C1</accession>
<dbReference type="EMBL" id="KV407456">
    <property type="protein sequence ID" value="KZF24264.1"/>
    <property type="molecule type" value="Genomic_DNA"/>
</dbReference>
<name>A0A165I2C1_XYLHT</name>
<gene>
    <name evidence="2" type="ORF">L228DRAFT_92828</name>
</gene>
<protein>
    <submittedName>
        <fullName evidence="2">Uncharacterized protein</fullName>
    </submittedName>
</protein>
<evidence type="ECO:0000256" key="1">
    <source>
        <dbReference type="SAM" id="Phobius"/>
    </source>
</evidence>
<feature type="transmembrane region" description="Helical" evidence="1">
    <location>
        <begin position="104"/>
        <end position="126"/>
    </location>
</feature>
<feature type="transmembrane region" description="Helical" evidence="1">
    <location>
        <begin position="20"/>
        <end position="43"/>
    </location>
</feature>
<dbReference type="GeneID" id="28902112"/>